<dbReference type="KEGG" id="sita:101782043"/>
<dbReference type="OrthoDB" id="1912879at2759"/>
<feature type="region of interest" description="Disordered" evidence="1">
    <location>
        <begin position="49"/>
        <end position="108"/>
    </location>
</feature>
<organism evidence="2">
    <name type="scientific">Setaria italica</name>
    <name type="common">Foxtail millet</name>
    <name type="synonym">Panicum italicum</name>
    <dbReference type="NCBI Taxonomy" id="4555"/>
    <lineage>
        <taxon>Eukaryota</taxon>
        <taxon>Viridiplantae</taxon>
        <taxon>Streptophyta</taxon>
        <taxon>Embryophyta</taxon>
        <taxon>Tracheophyta</taxon>
        <taxon>Spermatophyta</taxon>
        <taxon>Magnoliopsida</taxon>
        <taxon>Liliopsida</taxon>
        <taxon>Poales</taxon>
        <taxon>Poaceae</taxon>
        <taxon>PACMAD clade</taxon>
        <taxon>Panicoideae</taxon>
        <taxon>Panicodae</taxon>
        <taxon>Paniceae</taxon>
        <taxon>Cenchrinae</taxon>
        <taxon>Setaria</taxon>
    </lineage>
</organism>
<dbReference type="SUPFAM" id="SSF54928">
    <property type="entry name" value="RNA-binding domain, RBD"/>
    <property type="match status" value="1"/>
</dbReference>
<reference evidence="2" key="2">
    <citation type="submission" date="2015-07" db="EMBL/GenBank/DDBJ databases">
        <authorList>
            <person name="Noorani M."/>
        </authorList>
    </citation>
    <scope>NUCLEOTIDE SEQUENCE</scope>
    <source>
        <strain evidence="2">Yugu1</strain>
    </source>
</reference>
<feature type="compositionally biased region" description="Basic and acidic residues" evidence="1">
    <location>
        <begin position="129"/>
        <end position="141"/>
    </location>
</feature>
<dbReference type="PANTHER" id="PTHR37200">
    <property type="entry name" value="RNA-BINDING (RRM/RBD/RNP MOTIFS) FAMILY PROTEIN"/>
    <property type="match status" value="1"/>
</dbReference>
<evidence type="ECO:0000313" key="2">
    <source>
        <dbReference type="EMBL" id="RCV06014.1"/>
    </source>
</evidence>
<dbReference type="AlphaFoldDB" id="A0A368PKK9"/>
<feature type="region of interest" description="Disordered" evidence="1">
    <location>
        <begin position="124"/>
        <end position="152"/>
    </location>
</feature>
<dbReference type="STRING" id="4555.A0A368PKK9"/>
<dbReference type="Gene3D" id="3.30.70.330">
    <property type="match status" value="1"/>
</dbReference>
<sequence length="271" mass="29553">MPLLLLPPTVCATGAAAAPASSAAFSRPPPSSRLRCSHLPFAFPRLRKYGRRHREPVAAPTSDDNDEEETEAEDGDYDDDDEEEIEMAVDEEEFLATRPKPMGFGEGKTYSTDIEEQLLREMGLGGARSRGDATSAKRREGNGSAKETNSDLNDKGVQVRVWNLPKKKNIHKDLKQAFKGFPGLLSIDPAVSANKKTRDPICKGFAYLKLESADAATRFVEIYSRKPVPFGKVEKPISCCIVDGNSSVEPSNKASNATQPRSKLQNLVAAS</sequence>
<dbReference type="InterPro" id="IPR012677">
    <property type="entry name" value="Nucleotide-bd_a/b_plait_sf"/>
</dbReference>
<dbReference type="InterPro" id="IPR035979">
    <property type="entry name" value="RBD_domain_sf"/>
</dbReference>
<dbReference type="GO" id="GO:0003676">
    <property type="term" value="F:nucleic acid binding"/>
    <property type="evidence" value="ECO:0007669"/>
    <property type="project" value="InterPro"/>
</dbReference>
<protein>
    <recommendedName>
        <fullName evidence="3">RRM domain-containing protein</fullName>
    </recommendedName>
</protein>
<dbReference type="EMBL" id="CM003528">
    <property type="protein sequence ID" value="RCV06014.1"/>
    <property type="molecule type" value="Genomic_DNA"/>
</dbReference>
<feature type="region of interest" description="Disordered" evidence="1">
    <location>
        <begin position="245"/>
        <end position="271"/>
    </location>
</feature>
<name>A0A368PKK9_SETIT</name>
<proteinExistence type="predicted"/>
<feature type="compositionally biased region" description="Polar residues" evidence="1">
    <location>
        <begin position="245"/>
        <end position="265"/>
    </location>
</feature>
<feature type="compositionally biased region" description="Acidic residues" evidence="1">
    <location>
        <begin position="63"/>
        <end position="94"/>
    </location>
</feature>
<gene>
    <name evidence="2" type="ORF">SETIT_1G129500v2</name>
</gene>
<accession>A0A368PKK9</accession>
<dbReference type="PANTHER" id="PTHR37200:SF1">
    <property type="entry name" value="RNA-BINDING (RRM_RBD_RNP MOTIFS) FAMILY PROTEIN"/>
    <property type="match status" value="1"/>
</dbReference>
<evidence type="ECO:0000256" key="1">
    <source>
        <dbReference type="SAM" id="MobiDB-lite"/>
    </source>
</evidence>
<reference evidence="2" key="1">
    <citation type="journal article" date="2012" name="Nat. Biotechnol.">
        <title>Reference genome sequence of the model plant Setaria.</title>
        <authorList>
            <person name="Bennetzen J.L."/>
            <person name="Schmutz J."/>
            <person name="Wang H."/>
            <person name="Percifield R."/>
            <person name="Hawkins J."/>
            <person name="Pontaroli A.C."/>
            <person name="Estep M."/>
            <person name="Feng L."/>
            <person name="Vaughn J.N."/>
            <person name="Grimwood J."/>
            <person name="Jenkins J."/>
            <person name="Barry K."/>
            <person name="Lindquist E."/>
            <person name="Hellsten U."/>
            <person name="Deshpande S."/>
            <person name="Wang X."/>
            <person name="Wu X."/>
            <person name="Mitros T."/>
            <person name="Triplett J."/>
            <person name="Yang X."/>
            <person name="Ye C.Y."/>
            <person name="Mauro-Herrera M."/>
            <person name="Wang L."/>
            <person name="Li P."/>
            <person name="Sharma M."/>
            <person name="Sharma R."/>
            <person name="Ronald P.C."/>
            <person name="Panaud O."/>
            <person name="Kellogg E.A."/>
            <person name="Brutnell T.P."/>
            <person name="Doust A.N."/>
            <person name="Tuskan G.A."/>
            <person name="Rokhsar D."/>
            <person name="Devos K.M."/>
        </authorList>
    </citation>
    <scope>NUCLEOTIDE SEQUENCE [LARGE SCALE GENOMIC DNA]</scope>
    <source>
        <strain evidence="2">Yugu1</strain>
    </source>
</reference>
<dbReference type="CDD" id="cd00590">
    <property type="entry name" value="RRM_SF"/>
    <property type="match status" value="1"/>
</dbReference>
<evidence type="ECO:0008006" key="3">
    <source>
        <dbReference type="Google" id="ProtNLM"/>
    </source>
</evidence>